<accession>S4PAZ8</accession>
<dbReference type="EMBL" id="GAIX01006202">
    <property type="protein sequence ID" value="JAA86358.1"/>
    <property type="molecule type" value="Transcribed_RNA"/>
</dbReference>
<reference evidence="1" key="2">
    <citation type="submission" date="2013-05" db="EMBL/GenBank/DDBJ databases">
        <authorList>
            <person name="Carter J.-M."/>
            <person name="Baker S.C."/>
            <person name="Pink R."/>
            <person name="Carter D.R.F."/>
            <person name="Collins A."/>
            <person name="Tomlin J."/>
            <person name="Gibbs M."/>
            <person name="Breuker C.J."/>
        </authorList>
    </citation>
    <scope>NUCLEOTIDE SEQUENCE</scope>
    <source>
        <tissue evidence="1">Ovary</tissue>
    </source>
</reference>
<evidence type="ECO:0000313" key="1">
    <source>
        <dbReference type="EMBL" id="JAA86358.1"/>
    </source>
</evidence>
<name>S4PAZ8_9NEOP</name>
<proteinExistence type="predicted"/>
<protein>
    <submittedName>
        <fullName evidence="1">Uncharacterized protein</fullName>
    </submittedName>
</protein>
<sequence>RKPLNILNSRCWIDKRKSVRTILAIVYSLYPTTIPNPVFRFALSLQLNNYKPTHTTHISMDVLHPYLYGLI</sequence>
<organism evidence="1">
    <name type="scientific">Pararge aegeria</name>
    <name type="common">speckled wood butterfly</name>
    <dbReference type="NCBI Taxonomy" id="116150"/>
    <lineage>
        <taxon>Eukaryota</taxon>
        <taxon>Metazoa</taxon>
        <taxon>Ecdysozoa</taxon>
        <taxon>Arthropoda</taxon>
        <taxon>Hexapoda</taxon>
        <taxon>Insecta</taxon>
        <taxon>Pterygota</taxon>
        <taxon>Neoptera</taxon>
        <taxon>Endopterygota</taxon>
        <taxon>Lepidoptera</taxon>
        <taxon>Glossata</taxon>
        <taxon>Ditrysia</taxon>
        <taxon>Papilionoidea</taxon>
        <taxon>Nymphalidae</taxon>
        <taxon>Satyrinae</taxon>
        <taxon>Satyrini</taxon>
        <taxon>Parargina</taxon>
        <taxon>Pararge</taxon>
    </lineage>
</organism>
<reference evidence="1" key="1">
    <citation type="journal article" date="2013" name="BMC Genomics">
        <title>Unscrambling butterfly oogenesis.</title>
        <authorList>
            <person name="Carter J.M."/>
            <person name="Baker S.C."/>
            <person name="Pink R."/>
            <person name="Carter D.R."/>
            <person name="Collins A."/>
            <person name="Tomlin J."/>
            <person name="Gibbs M."/>
            <person name="Breuker C.J."/>
        </authorList>
    </citation>
    <scope>NUCLEOTIDE SEQUENCE</scope>
    <source>
        <tissue evidence="1">Ovary</tissue>
    </source>
</reference>
<dbReference type="AlphaFoldDB" id="S4PAZ8"/>
<feature type="non-terminal residue" evidence="1">
    <location>
        <position position="1"/>
    </location>
</feature>